<accession>A0ABR7GKY4</accession>
<name>A0ABR7GKY4_9FIRM</name>
<organism evidence="3 4">
    <name type="scientific">Agathobaculum hominis</name>
    <dbReference type="NCBI Taxonomy" id="2763014"/>
    <lineage>
        <taxon>Bacteria</taxon>
        <taxon>Bacillati</taxon>
        <taxon>Bacillota</taxon>
        <taxon>Clostridia</taxon>
        <taxon>Eubacteriales</taxon>
        <taxon>Butyricicoccaceae</taxon>
        <taxon>Agathobaculum</taxon>
    </lineage>
</organism>
<dbReference type="GO" id="GO:0005524">
    <property type="term" value="F:ATP binding"/>
    <property type="evidence" value="ECO:0007669"/>
    <property type="project" value="UniProtKB-KW"/>
</dbReference>
<evidence type="ECO:0000259" key="2">
    <source>
        <dbReference type="SMART" id="SM00382"/>
    </source>
</evidence>
<proteinExistence type="predicted"/>
<keyword evidence="3" id="KW-0067">ATP-binding</keyword>
<sequence>MAYDRKLLSAARRELERDREAHEDELEARRRDVYAREPRIRAIDRELSATAIQVLRAALEQGSDPEKAIASLRERNLGLQEERSRLLRGLGLPADWLTNRPMCEKCGDTGYEGAATCECVKRRYARLLKQQLSSVLPIEDQNFEKFNLSYYSPRIDPNMHDSPLENIKVNLFECKAYARNFGENSPNLLLYGSTGLGKTFLSTCVAEAVSARGFSVAYDTAINIIAAYETIKFGNGDGAAAAERAARYERADLLIIDDMGTEMGTAFTVSALYNLINNRLMAHRPMIVNTNLLPDELKKRYSPAVASRLLGEFKQLRFFGDDIRMLKSRMHNR</sequence>
<dbReference type="RefSeq" id="WP_186969275.1">
    <property type="nucleotide sequence ID" value="NZ_JACOPK010000002.1"/>
</dbReference>
<keyword evidence="1" id="KW-0175">Coiled coil</keyword>
<dbReference type="InterPro" id="IPR027417">
    <property type="entry name" value="P-loop_NTPase"/>
</dbReference>
<dbReference type="SUPFAM" id="SSF52540">
    <property type="entry name" value="P-loop containing nucleoside triphosphate hydrolases"/>
    <property type="match status" value="1"/>
</dbReference>
<protein>
    <submittedName>
        <fullName evidence="3">ATP-binding protein</fullName>
    </submittedName>
</protein>
<keyword evidence="3" id="KW-0547">Nucleotide-binding</keyword>
<dbReference type="NCBIfam" id="NF005304">
    <property type="entry name" value="PRK06835.1"/>
    <property type="match status" value="1"/>
</dbReference>
<evidence type="ECO:0000313" key="4">
    <source>
        <dbReference type="Proteomes" id="UP000641741"/>
    </source>
</evidence>
<dbReference type="PANTHER" id="PTHR30050:SF4">
    <property type="entry name" value="ATP-BINDING PROTEIN RV3427C IN INSERTION SEQUENCE-RELATED"/>
    <property type="match status" value="1"/>
</dbReference>
<dbReference type="Gene3D" id="3.40.50.300">
    <property type="entry name" value="P-loop containing nucleotide triphosphate hydrolases"/>
    <property type="match status" value="1"/>
</dbReference>
<dbReference type="InterPro" id="IPR002611">
    <property type="entry name" value="IstB_ATP-bd"/>
</dbReference>
<dbReference type="Pfam" id="PF01695">
    <property type="entry name" value="IstB_IS21"/>
    <property type="match status" value="1"/>
</dbReference>
<evidence type="ECO:0000256" key="1">
    <source>
        <dbReference type="SAM" id="Coils"/>
    </source>
</evidence>
<feature type="domain" description="AAA+ ATPase" evidence="2">
    <location>
        <begin position="184"/>
        <end position="295"/>
    </location>
</feature>
<feature type="coiled-coil region" evidence="1">
    <location>
        <begin position="5"/>
        <end position="32"/>
    </location>
</feature>
<reference evidence="3 4" key="1">
    <citation type="submission" date="2020-08" db="EMBL/GenBank/DDBJ databases">
        <title>Genome public.</title>
        <authorList>
            <person name="Liu C."/>
            <person name="Sun Q."/>
        </authorList>
    </citation>
    <scope>NUCLEOTIDE SEQUENCE [LARGE SCALE GENOMIC DNA]</scope>
    <source>
        <strain evidence="3 4">M2</strain>
    </source>
</reference>
<dbReference type="InterPro" id="IPR003593">
    <property type="entry name" value="AAA+_ATPase"/>
</dbReference>
<keyword evidence="4" id="KW-1185">Reference proteome</keyword>
<evidence type="ECO:0000313" key="3">
    <source>
        <dbReference type="EMBL" id="MBC5694963.1"/>
    </source>
</evidence>
<dbReference type="SMART" id="SM00382">
    <property type="entry name" value="AAA"/>
    <property type="match status" value="1"/>
</dbReference>
<dbReference type="EMBL" id="JACOPK010000002">
    <property type="protein sequence ID" value="MBC5694963.1"/>
    <property type="molecule type" value="Genomic_DNA"/>
</dbReference>
<comment type="caution">
    <text evidence="3">The sequence shown here is derived from an EMBL/GenBank/DDBJ whole genome shotgun (WGS) entry which is preliminary data.</text>
</comment>
<dbReference type="PANTHER" id="PTHR30050">
    <property type="entry name" value="CHROMOSOMAL REPLICATION INITIATOR PROTEIN DNAA"/>
    <property type="match status" value="1"/>
</dbReference>
<gene>
    <name evidence="3" type="ORF">H8S02_03235</name>
</gene>
<dbReference type="Proteomes" id="UP000641741">
    <property type="component" value="Unassembled WGS sequence"/>
</dbReference>